<keyword evidence="4 16" id="KW-0723">Serine/threonine-protein kinase</keyword>
<evidence type="ECO:0000256" key="2">
    <source>
        <dbReference type="ARBA" id="ARBA00012513"/>
    </source>
</evidence>
<dbReference type="SMART" id="SM00220">
    <property type="entry name" value="S_TKc"/>
    <property type="match status" value="1"/>
</dbReference>
<keyword evidence="8 16" id="KW-0418">Kinase</keyword>
<dbReference type="STRING" id="28445.BHQ20_06345"/>
<keyword evidence="3" id="KW-1003">Cell membrane</keyword>
<dbReference type="CDD" id="cd14014">
    <property type="entry name" value="STKc_PknB_like"/>
    <property type="match status" value="1"/>
</dbReference>
<feature type="compositionally biased region" description="Pro residues" evidence="13">
    <location>
        <begin position="347"/>
        <end position="364"/>
    </location>
</feature>
<evidence type="ECO:0000256" key="13">
    <source>
        <dbReference type="SAM" id="MobiDB-lite"/>
    </source>
</evidence>
<evidence type="ECO:0000313" key="17">
    <source>
        <dbReference type="Proteomes" id="UP000192739"/>
    </source>
</evidence>
<dbReference type="InterPro" id="IPR000719">
    <property type="entry name" value="Prot_kinase_dom"/>
</dbReference>
<accession>A0A1E3SK71</accession>
<feature type="transmembrane region" description="Helical" evidence="14">
    <location>
        <begin position="397"/>
        <end position="419"/>
    </location>
</feature>
<dbReference type="FunFam" id="3.30.200.20:FF:000348">
    <property type="entry name" value="Serine/threonine protein kinase"/>
    <property type="match status" value="1"/>
</dbReference>
<feature type="compositionally biased region" description="Pro residues" evidence="13">
    <location>
        <begin position="380"/>
        <end position="389"/>
    </location>
</feature>
<dbReference type="Gene3D" id="1.10.510.10">
    <property type="entry name" value="Transferase(Phosphotransferase) domain 1"/>
    <property type="match status" value="1"/>
</dbReference>
<dbReference type="EMBL" id="MVHT01000012">
    <property type="protein sequence ID" value="ORB09012.1"/>
    <property type="molecule type" value="Genomic_DNA"/>
</dbReference>
<dbReference type="Pfam" id="PF00069">
    <property type="entry name" value="Pkinase"/>
    <property type="match status" value="1"/>
</dbReference>
<dbReference type="Proteomes" id="UP000192739">
    <property type="component" value="Unassembled WGS sequence"/>
</dbReference>
<dbReference type="RefSeq" id="WP_069418269.1">
    <property type="nucleotide sequence ID" value="NZ_JACKTC010000097.1"/>
</dbReference>
<dbReference type="GO" id="GO:0080090">
    <property type="term" value="P:regulation of primary metabolic process"/>
    <property type="evidence" value="ECO:0007669"/>
    <property type="project" value="UniProtKB-ARBA"/>
</dbReference>
<dbReference type="FunFam" id="1.10.510.10:FF:000021">
    <property type="entry name" value="Serine/threonine protein kinase"/>
    <property type="match status" value="1"/>
</dbReference>
<keyword evidence="11 14" id="KW-0472">Membrane</keyword>
<evidence type="ECO:0000256" key="12">
    <source>
        <dbReference type="PROSITE-ProRule" id="PRU10141"/>
    </source>
</evidence>
<dbReference type="SUPFAM" id="SSF56112">
    <property type="entry name" value="Protein kinase-like (PK-like)"/>
    <property type="match status" value="1"/>
</dbReference>
<evidence type="ECO:0000256" key="4">
    <source>
        <dbReference type="ARBA" id="ARBA00022527"/>
    </source>
</evidence>
<name>A0A1E3SK71_MYCIE</name>
<keyword evidence="7 12" id="KW-0547">Nucleotide-binding</keyword>
<dbReference type="PANTHER" id="PTHR43289:SF6">
    <property type="entry name" value="SERINE_THREONINE-PROTEIN KINASE NEKL-3"/>
    <property type="match status" value="1"/>
</dbReference>
<dbReference type="GO" id="GO:0004674">
    <property type="term" value="F:protein serine/threonine kinase activity"/>
    <property type="evidence" value="ECO:0007669"/>
    <property type="project" value="UniProtKB-KW"/>
</dbReference>
<keyword evidence="17" id="KW-1185">Reference proteome</keyword>
<keyword evidence="5" id="KW-0808">Transferase</keyword>
<dbReference type="Pfam" id="PF13462">
    <property type="entry name" value="Thioredoxin_4"/>
    <property type="match status" value="1"/>
</dbReference>
<dbReference type="GO" id="GO:0005886">
    <property type="term" value="C:plasma membrane"/>
    <property type="evidence" value="ECO:0007669"/>
    <property type="project" value="UniProtKB-SubCell"/>
</dbReference>
<dbReference type="GO" id="GO:0005524">
    <property type="term" value="F:ATP binding"/>
    <property type="evidence" value="ECO:0007669"/>
    <property type="project" value="UniProtKB-UniRule"/>
</dbReference>
<dbReference type="InterPro" id="IPR036249">
    <property type="entry name" value="Thioredoxin-like_sf"/>
</dbReference>
<dbReference type="SUPFAM" id="SSF52833">
    <property type="entry name" value="Thioredoxin-like"/>
    <property type="match status" value="1"/>
</dbReference>
<feature type="domain" description="Protein kinase" evidence="15">
    <location>
        <begin position="17"/>
        <end position="276"/>
    </location>
</feature>
<comment type="subcellular location">
    <subcellularLocation>
        <location evidence="1">Cell membrane</location>
        <topology evidence="1">Single-pass membrane protein</topology>
    </subcellularLocation>
</comment>
<dbReference type="Gene3D" id="3.30.200.20">
    <property type="entry name" value="Phosphorylase Kinase, domain 1"/>
    <property type="match status" value="1"/>
</dbReference>
<protein>
    <recommendedName>
        <fullName evidence="2">non-specific serine/threonine protein kinase</fullName>
        <ecNumber evidence="2">2.7.11.1</ecNumber>
    </recommendedName>
</protein>
<evidence type="ECO:0000256" key="6">
    <source>
        <dbReference type="ARBA" id="ARBA00022692"/>
    </source>
</evidence>
<evidence type="ECO:0000256" key="5">
    <source>
        <dbReference type="ARBA" id="ARBA00022679"/>
    </source>
</evidence>
<evidence type="ECO:0000256" key="14">
    <source>
        <dbReference type="SAM" id="Phobius"/>
    </source>
</evidence>
<evidence type="ECO:0000256" key="9">
    <source>
        <dbReference type="ARBA" id="ARBA00022840"/>
    </source>
</evidence>
<organism evidence="16 17">
    <name type="scientific">Mycobacterium intermedium</name>
    <dbReference type="NCBI Taxonomy" id="28445"/>
    <lineage>
        <taxon>Bacteria</taxon>
        <taxon>Bacillati</taxon>
        <taxon>Actinomycetota</taxon>
        <taxon>Actinomycetes</taxon>
        <taxon>Mycobacteriales</taxon>
        <taxon>Mycobacteriaceae</taxon>
        <taxon>Mycobacterium</taxon>
        <taxon>Mycobacterium simiae complex</taxon>
    </lineage>
</organism>
<feature type="compositionally biased region" description="Low complexity" evidence="13">
    <location>
        <begin position="311"/>
        <end position="322"/>
    </location>
</feature>
<feature type="compositionally biased region" description="Polar residues" evidence="13">
    <location>
        <begin position="324"/>
        <end position="333"/>
    </location>
</feature>
<dbReference type="PROSITE" id="PS50011">
    <property type="entry name" value="PROTEIN_KINASE_DOM"/>
    <property type="match status" value="1"/>
</dbReference>
<dbReference type="InterPro" id="IPR017441">
    <property type="entry name" value="Protein_kinase_ATP_BS"/>
</dbReference>
<proteinExistence type="predicted"/>
<evidence type="ECO:0000256" key="10">
    <source>
        <dbReference type="ARBA" id="ARBA00022989"/>
    </source>
</evidence>
<comment type="caution">
    <text evidence="16">The sequence shown here is derived from an EMBL/GenBank/DDBJ whole genome shotgun (WGS) entry which is preliminary data.</text>
</comment>
<dbReference type="EC" id="2.7.11.1" evidence="2"/>
<keyword evidence="6 14" id="KW-0812">Transmembrane</keyword>
<evidence type="ECO:0000256" key="11">
    <source>
        <dbReference type="ARBA" id="ARBA00023136"/>
    </source>
</evidence>
<reference evidence="16 17" key="1">
    <citation type="submission" date="2017-02" db="EMBL/GenBank/DDBJ databases">
        <title>The new phylogeny of genus Mycobacterium.</title>
        <authorList>
            <person name="Tortoli E."/>
            <person name="Trovato A."/>
            <person name="Cirillo D.M."/>
        </authorList>
    </citation>
    <scope>NUCLEOTIDE SEQUENCE [LARGE SCALE GENOMIC DNA]</scope>
    <source>
        <strain evidence="16 17">DSM 44049</strain>
    </source>
</reference>
<dbReference type="PROSITE" id="PS00108">
    <property type="entry name" value="PROTEIN_KINASE_ST"/>
    <property type="match status" value="1"/>
</dbReference>
<dbReference type="OrthoDB" id="9762169at2"/>
<dbReference type="Gene3D" id="3.40.30.10">
    <property type="entry name" value="Glutaredoxin"/>
    <property type="match status" value="1"/>
</dbReference>
<evidence type="ECO:0000256" key="1">
    <source>
        <dbReference type="ARBA" id="ARBA00004162"/>
    </source>
</evidence>
<dbReference type="PANTHER" id="PTHR43289">
    <property type="entry name" value="MITOGEN-ACTIVATED PROTEIN KINASE KINASE KINASE 20-RELATED"/>
    <property type="match status" value="1"/>
</dbReference>
<evidence type="ECO:0000256" key="3">
    <source>
        <dbReference type="ARBA" id="ARBA00022475"/>
    </source>
</evidence>
<evidence type="ECO:0000313" key="16">
    <source>
        <dbReference type="EMBL" id="ORB09012.1"/>
    </source>
</evidence>
<feature type="binding site" evidence="12">
    <location>
        <position position="46"/>
    </location>
    <ligand>
        <name>ATP</name>
        <dbReference type="ChEBI" id="CHEBI:30616"/>
    </ligand>
</feature>
<dbReference type="AlphaFoldDB" id="A0A1E3SK71"/>
<evidence type="ECO:0000259" key="15">
    <source>
        <dbReference type="PROSITE" id="PS50011"/>
    </source>
</evidence>
<dbReference type="InterPro" id="IPR012336">
    <property type="entry name" value="Thioredoxin-like_fold"/>
</dbReference>
<keyword evidence="9 12" id="KW-0067">ATP-binding</keyword>
<keyword evidence="10 14" id="KW-1133">Transmembrane helix</keyword>
<evidence type="ECO:0000256" key="8">
    <source>
        <dbReference type="ARBA" id="ARBA00022777"/>
    </source>
</evidence>
<sequence>MGDATAESREGTQFGPYRLRRLVGSGAMGDVYEAEDTVKERVVALKLMSHTLSADPVFRARMQREARTAGRLQEPHVVPIHDYGEIDGQLYVDMRLIDGKDLAGMLKRYGPLPPARAVAVIRQIGSALDAAHAAGVTHRDVKPENILVTADDFAYLVDFGIASATADEKLTQLGSTIGTLYYMAPERFAEEEVTYRADIYALACVLYECLTGQPPYRGDQLVVMAAHLNQPVPRPSEERPGIPAAFDEVIARGMAKNPADRYATCGDLSAAAYAALATPDQDRAADILERSQVGELPPPGFTAPSASGFTPAHGAPSPHGAPQTYGTPQTHGAPQTHGGPAGTGWPAPSPTGVPYPSGPIPQPSPWAGATGWSTGHAPTPGAPPWVQPTPPRSRKPWVLVALAAAVVVIAVGAVAFVVAKPKSSGPRTSGPPTSAALPPDAVQLKILEDGVFVGSPAARATIDIYNEPLCPPCGAFIRSYAPDIEAAVNNKKLSVRYHLLNFLDELSRSGNYSTRALAASYCVAEQNEPKVYANFYSALFASDFQPQENAASDRTDAELAHLAQTVGANETAVGCIKSGAQTATAKQKAAMAYEELSKLNGGATPAVWDGTIAINTQDASWLTKITG</sequence>
<feature type="region of interest" description="Disordered" evidence="13">
    <location>
        <begin position="293"/>
        <end position="389"/>
    </location>
</feature>
<gene>
    <name evidence="16" type="ORF">BST27_06955</name>
</gene>
<evidence type="ECO:0000256" key="7">
    <source>
        <dbReference type="ARBA" id="ARBA00022741"/>
    </source>
</evidence>
<dbReference type="InterPro" id="IPR011009">
    <property type="entry name" value="Kinase-like_dom_sf"/>
</dbReference>
<dbReference type="PROSITE" id="PS00107">
    <property type="entry name" value="PROTEIN_KINASE_ATP"/>
    <property type="match status" value="1"/>
</dbReference>
<dbReference type="InterPro" id="IPR008271">
    <property type="entry name" value="Ser/Thr_kinase_AS"/>
</dbReference>